<keyword evidence="3" id="KW-0547">Nucleotide-binding</keyword>
<dbReference type="SUPFAM" id="SSF52540">
    <property type="entry name" value="P-loop containing nucleoside triphosphate hydrolases"/>
    <property type="match status" value="1"/>
</dbReference>
<evidence type="ECO:0000313" key="7">
    <source>
        <dbReference type="Proteomes" id="UP001321766"/>
    </source>
</evidence>
<dbReference type="GO" id="GO:0005524">
    <property type="term" value="F:ATP binding"/>
    <property type="evidence" value="ECO:0007669"/>
    <property type="project" value="UniProtKB-KW"/>
</dbReference>
<evidence type="ECO:0000256" key="2">
    <source>
        <dbReference type="ARBA" id="ARBA00022448"/>
    </source>
</evidence>
<keyword evidence="2" id="KW-0813">Transport</keyword>
<dbReference type="Pfam" id="PF13732">
    <property type="entry name" value="DrrA1-3_C"/>
    <property type="match status" value="1"/>
</dbReference>
<keyword evidence="4 6" id="KW-0067">ATP-binding</keyword>
<evidence type="ECO:0000256" key="1">
    <source>
        <dbReference type="ARBA" id="ARBA00005417"/>
    </source>
</evidence>
<dbReference type="InterPro" id="IPR027417">
    <property type="entry name" value="P-loop_NTPase"/>
</dbReference>
<dbReference type="EMBL" id="AP026798">
    <property type="protein sequence ID" value="BDR52431.1"/>
    <property type="molecule type" value="Genomic_DNA"/>
</dbReference>
<proteinExistence type="inferred from homology"/>
<comment type="similarity">
    <text evidence="1">Belongs to the ABC transporter superfamily.</text>
</comment>
<accession>A0ABM8B6T2</accession>
<dbReference type="Pfam" id="PF00005">
    <property type="entry name" value="ABC_tran"/>
    <property type="match status" value="1"/>
</dbReference>
<feature type="domain" description="ABC transporter" evidence="5">
    <location>
        <begin position="15"/>
        <end position="244"/>
    </location>
</feature>
<evidence type="ECO:0000313" key="6">
    <source>
        <dbReference type="EMBL" id="BDR52431.1"/>
    </source>
</evidence>
<dbReference type="InterPro" id="IPR003439">
    <property type="entry name" value="ABC_transporter-like_ATP-bd"/>
</dbReference>
<name>A0ABM8B6T2_9BIFI</name>
<gene>
    <name evidence="6" type="ORF">KIM372_03380</name>
</gene>
<organism evidence="6 7">
    <name type="scientific">Bombiscardovia nodaiensis</name>
    <dbReference type="NCBI Taxonomy" id="2932181"/>
    <lineage>
        <taxon>Bacteria</taxon>
        <taxon>Bacillati</taxon>
        <taxon>Actinomycetota</taxon>
        <taxon>Actinomycetes</taxon>
        <taxon>Bifidobacteriales</taxon>
        <taxon>Bifidobacteriaceae</taxon>
        <taxon>Bombiscardovia</taxon>
    </lineage>
</organism>
<dbReference type="SMART" id="SM00382">
    <property type="entry name" value="AAA"/>
    <property type="match status" value="1"/>
</dbReference>
<evidence type="ECO:0000259" key="5">
    <source>
        <dbReference type="PROSITE" id="PS50893"/>
    </source>
</evidence>
<dbReference type="PROSITE" id="PS50893">
    <property type="entry name" value="ABC_TRANSPORTER_2"/>
    <property type="match status" value="1"/>
</dbReference>
<keyword evidence="7" id="KW-1185">Reference proteome</keyword>
<sequence length="335" mass="36193">MNDNNPSLKTDAKALEVQNLFKQFQDKQVLQGLNLTLKTGEIYGFVGKNGAGKTTAMRIILGLETANSGSVHIAGRPVHFGSAAANRQVGYLSDVPAFYDYLSAEEYLTLCGRVTGIPASALANRVQAMIATVGLNGSGHQRIRGFSRGMKQRLGIAQALLNDPQLLICDEPTSALDPEGRHDFLQLIANLRTTMTILLSTHILTDMEELCDRVGFVDHGRLVEEGSLQELRAKYAHPLLRLGFADAAQAQQAQRALAPLLQLQPEQSKQAGGISFSNSPSTSAAAQYEISLPYSGSYEQTAHLALQTLLKAGVTPARFEQVNPSLDDVFMEVVG</sequence>
<evidence type="ECO:0000256" key="3">
    <source>
        <dbReference type="ARBA" id="ARBA00022741"/>
    </source>
</evidence>
<dbReference type="InterPro" id="IPR003593">
    <property type="entry name" value="AAA+_ATPase"/>
</dbReference>
<dbReference type="Gene3D" id="3.40.50.300">
    <property type="entry name" value="P-loop containing nucleotide triphosphate hydrolases"/>
    <property type="match status" value="1"/>
</dbReference>
<dbReference type="InterPro" id="IPR025302">
    <property type="entry name" value="DrrA1/2-like_C"/>
</dbReference>
<dbReference type="PANTHER" id="PTHR43335:SF4">
    <property type="entry name" value="ABC TRANSPORTER, ATP-BINDING PROTEIN"/>
    <property type="match status" value="1"/>
</dbReference>
<dbReference type="Proteomes" id="UP001321766">
    <property type="component" value="Chromosome"/>
</dbReference>
<evidence type="ECO:0000256" key="4">
    <source>
        <dbReference type="ARBA" id="ARBA00022840"/>
    </source>
</evidence>
<dbReference type="PANTHER" id="PTHR43335">
    <property type="entry name" value="ABC TRANSPORTER, ATP-BINDING PROTEIN"/>
    <property type="match status" value="1"/>
</dbReference>
<reference evidence="6 7" key="1">
    <citation type="journal article" date="2023" name="Microbiol. Spectr.">
        <title>Symbiosis of Carpenter Bees with Uncharacterized Lactic Acid Bacteria Showing NAD Auxotrophy.</title>
        <authorList>
            <person name="Kawasaki S."/>
            <person name="Ozawa K."/>
            <person name="Mori T."/>
            <person name="Yamamoto A."/>
            <person name="Ito M."/>
            <person name="Ohkuma M."/>
            <person name="Sakamoto M."/>
            <person name="Matsutani M."/>
        </authorList>
    </citation>
    <scope>NUCLEOTIDE SEQUENCE [LARGE SCALE GENOMIC DNA]</scope>
    <source>
        <strain evidence="6 7">Kim37-2</strain>
    </source>
</reference>
<protein>
    <submittedName>
        <fullName evidence="6">ABC transporter ATP-binding protein</fullName>
    </submittedName>
</protein>